<dbReference type="EMBL" id="VTOW01000001">
    <property type="protein sequence ID" value="NKE69868.1"/>
    <property type="molecule type" value="Genomic_DNA"/>
</dbReference>
<protein>
    <submittedName>
        <fullName evidence="2">Uncharacterized protein</fullName>
    </submittedName>
</protein>
<name>A0A7X6DMB9_9BACT</name>
<feature type="compositionally biased region" description="Low complexity" evidence="1">
    <location>
        <begin position="39"/>
        <end position="49"/>
    </location>
</feature>
<proteinExistence type="predicted"/>
<feature type="region of interest" description="Disordered" evidence="1">
    <location>
        <begin position="37"/>
        <end position="60"/>
    </location>
</feature>
<evidence type="ECO:0000313" key="3">
    <source>
        <dbReference type="Proteomes" id="UP000534783"/>
    </source>
</evidence>
<dbReference type="Proteomes" id="UP000534783">
    <property type="component" value="Unassembled WGS sequence"/>
</dbReference>
<accession>A0A7X6DMB9</accession>
<gene>
    <name evidence="2" type="ORF">MNODULE_03790</name>
</gene>
<organism evidence="2 3">
    <name type="scientific">Candidatus Manganitrophus noduliformans</name>
    <dbReference type="NCBI Taxonomy" id="2606439"/>
    <lineage>
        <taxon>Bacteria</taxon>
        <taxon>Pseudomonadati</taxon>
        <taxon>Nitrospirota</taxon>
        <taxon>Nitrospiria</taxon>
        <taxon>Candidatus Troglogloeales</taxon>
        <taxon>Candidatus Manganitrophaceae</taxon>
        <taxon>Candidatus Manganitrophus</taxon>
    </lineage>
</organism>
<dbReference type="RefSeq" id="WP_168058151.1">
    <property type="nucleotide sequence ID" value="NZ_VTOW01000001.1"/>
</dbReference>
<comment type="caution">
    <text evidence="2">The sequence shown here is derived from an EMBL/GenBank/DDBJ whole genome shotgun (WGS) entry which is preliminary data.</text>
</comment>
<reference evidence="2 3" key="1">
    <citation type="journal article" date="2020" name="Nature">
        <title>Bacterial chemolithoautotrophy via manganese oxidation.</title>
        <authorList>
            <person name="Yu H."/>
            <person name="Leadbetter J.R."/>
        </authorList>
    </citation>
    <scope>NUCLEOTIDE SEQUENCE [LARGE SCALE GENOMIC DNA]</scope>
    <source>
        <strain evidence="2 3">Mn-1</strain>
    </source>
</reference>
<evidence type="ECO:0000256" key="1">
    <source>
        <dbReference type="SAM" id="MobiDB-lite"/>
    </source>
</evidence>
<sequence>MPKAKGSKNKTKVTVHVSKNVKKETIKAIDGMAEMVANRPSSSRWPSSPELEEMARTHENPTVRGICEEVLSLRNHVKSQRQTIARLESRQEGFLCLMEAQGYARGFVGRSPE</sequence>
<evidence type="ECO:0000313" key="2">
    <source>
        <dbReference type="EMBL" id="NKE69868.1"/>
    </source>
</evidence>
<keyword evidence="3" id="KW-1185">Reference proteome</keyword>
<dbReference type="AlphaFoldDB" id="A0A7X6DMB9"/>